<reference evidence="2" key="1">
    <citation type="journal article" date="2023" name="Nat. Commun.">
        <title>Diploid and tetraploid genomes of Acorus and the evolution of monocots.</title>
        <authorList>
            <person name="Ma L."/>
            <person name="Liu K.W."/>
            <person name="Li Z."/>
            <person name="Hsiao Y.Y."/>
            <person name="Qi Y."/>
            <person name="Fu T."/>
            <person name="Tang G.D."/>
            <person name="Zhang D."/>
            <person name="Sun W.H."/>
            <person name="Liu D.K."/>
            <person name="Li Y."/>
            <person name="Chen G.Z."/>
            <person name="Liu X.D."/>
            <person name="Liao X.Y."/>
            <person name="Jiang Y.T."/>
            <person name="Yu X."/>
            <person name="Hao Y."/>
            <person name="Huang J."/>
            <person name="Zhao X.W."/>
            <person name="Ke S."/>
            <person name="Chen Y.Y."/>
            <person name="Wu W.L."/>
            <person name="Hsu J.L."/>
            <person name="Lin Y.F."/>
            <person name="Huang M.D."/>
            <person name="Li C.Y."/>
            <person name="Huang L."/>
            <person name="Wang Z.W."/>
            <person name="Zhao X."/>
            <person name="Zhong W.Y."/>
            <person name="Peng D.H."/>
            <person name="Ahmad S."/>
            <person name="Lan S."/>
            <person name="Zhang J.S."/>
            <person name="Tsai W.C."/>
            <person name="Van de Peer Y."/>
            <person name="Liu Z.J."/>
        </authorList>
    </citation>
    <scope>NUCLEOTIDE SEQUENCE</scope>
    <source>
        <strain evidence="2">CP</strain>
    </source>
</reference>
<dbReference type="AlphaFoldDB" id="A0AAV9F343"/>
<evidence type="ECO:0000313" key="2">
    <source>
        <dbReference type="EMBL" id="KAK1320186.1"/>
    </source>
</evidence>
<dbReference type="EMBL" id="JAUJYO010000003">
    <property type="protein sequence ID" value="KAK1320186.1"/>
    <property type="molecule type" value="Genomic_DNA"/>
</dbReference>
<feature type="compositionally biased region" description="Basic and acidic residues" evidence="1">
    <location>
        <begin position="114"/>
        <end position="126"/>
    </location>
</feature>
<reference evidence="2" key="2">
    <citation type="submission" date="2023-06" db="EMBL/GenBank/DDBJ databases">
        <authorList>
            <person name="Ma L."/>
            <person name="Liu K.-W."/>
            <person name="Li Z."/>
            <person name="Hsiao Y.-Y."/>
            <person name="Qi Y."/>
            <person name="Fu T."/>
            <person name="Tang G."/>
            <person name="Zhang D."/>
            <person name="Sun W.-H."/>
            <person name="Liu D.-K."/>
            <person name="Li Y."/>
            <person name="Chen G.-Z."/>
            <person name="Liu X.-D."/>
            <person name="Liao X.-Y."/>
            <person name="Jiang Y.-T."/>
            <person name="Yu X."/>
            <person name="Hao Y."/>
            <person name="Huang J."/>
            <person name="Zhao X.-W."/>
            <person name="Ke S."/>
            <person name="Chen Y.-Y."/>
            <person name="Wu W.-L."/>
            <person name="Hsu J.-L."/>
            <person name="Lin Y.-F."/>
            <person name="Huang M.-D."/>
            <person name="Li C.-Y."/>
            <person name="Huang L."/>
            <person name="Wang Z.-W."/>
            <person name="Zhao X."/>
            <person name="Zhong W.-Y."/>
            <person name="Peng D.-H."/>
            <person name="Ahmad S."/>
            <person name="Lan S."/>
            <person name="Zhang J.-S."/>
            <person name="Tsai W.-C."/>
            <person name="Van De Peer Y."/>
            <person name="Liu Z.-J."/>
        </authorList>
    </citation>
    <scope>NUCLEOTIDE SEQUENCE</scope>
    <source>
        <strain evidence="2">CP</strain>
        <tissue evidence="2">Leaves</tissue>
    </source>
</reference>
<protein>
    <submittedName>
        <fullName evidence="2">Uncharacterized protein</fullName>
    </submittedName>
</protein>
<proteinExistence type="predicted"/>
<evidence type="ECO:0000313" key="3">
    <source>
        <dbReference type="Proteomes" id="UP001180020"/>
    </source>
</evidence>
<keyword evidence="3" id="KW-1185">Reference proteome</keyword>
<sequence>MRRDFGLETCIVYYSPGTMVPKALPSREAVDRAAMRLFGLPPPPPPEVEITEDMLSDEDQVWLDNAVEEYMEGLGVWSEERRVRLRENLGRIRRGESMEGLSLEEQREVEEVFMDLQEKHDGERRQGSSQEAGSSSSSSSSN</sequence>
<comment type="caution">
    <text evidence="2">The sequence shown here is derived from an EMBL/GenBank/DDBJ whole genome shotgun (WGS) entry which is preliminary data.</text>
</comment>
<evidence type="ECO:0000256" key="1">
    <source>
        <dbReference type="SAM" id="MobiDB-lite"/>
    </source>
</evidence>
<gene>
    <name evidence="2" type="ORF">QJS10_CPA03g02176</name>
</gene>
<organism evidence="2 3">
    <name type="scientific">Acorus calamus</name>
    <name type="common">Sweet flag</name>
    <dbReference type="NCBI Taxonomy" id="4465"/>
    <lineage>
        <taxon>Eukaryota</taxon>
        <taxon>Viridiplantae</taxon>
        <taxon>Streptophyta</taxon>
        <taxon>Embryophyta</taxon>
        <taxon>Tracheophyta</taxon>
        <taxon>Spermatophyta</taxon>
        <taxon>Magnoliopsida</taxon>
        <taxon>Liliopsida</taxon>
        <taxon>Acoraceae</taxon>
        <taxon>Acorus</taxon>
    </lineage>
</organism>
<name>A0AAV9F343_ACOCL</name>
<feature type="region of interest" description="Disordered" evidence="1">
    <location>
        <begin position="114"/>
        <end position="142"/>
    </location>
</feature>
<dbReference type="Proteomes" id="UP001180020">
    <property type="component" value="Unassembled WGS sequence"/>
</dbReference>
<accession>A0AAV9F343</accession>